<evidence type="ECO:0000313" key="3">
    <source>
        <dbReference type="Proteomes" id="UP000694888"/>
    </source>
</evidence>
<feature type="compositionally biased region" description="Low complexity" evidence="2">
    <location>
        <begin position="771"/>
        <end position="783"/>
    </location>
</feature>
<keyword evidence="1" id="KW-0175">Coiled coil</keyword>
<feature type="coiled-coil region" evidence="1">
    <location>
        <begin position="628"/>
        <end position="662"/>
    </location>
</feature>
<protein>
    <submittedName>
        <fullName evidence="4 5">Myosin-11 isoform X1</fullName>
    </submittedName>
</protein>
<sequence>MSIIEEVPGVNNAVQKLQELGGRMRSDDFGFKENDISNLDKIIEALNELEKERKIMREKLETETIKASVLRHDLKVLPGIIREEIMVAVNAARQSNTDALEDLQAELDKMNNNMAELETKARELERENAVLHPERELLRQQHEEIISQLNQKMADKATLPLNDRSMQIALNETRDKVRQANQDIVDLEDGILQLKEDLIQERTEARHEKKRLKKAVTDTQTKTKEQKEQNVEKKRELDTHQERLVDSESRLDSIRKSVRRYETSKNKLEADERALSAQLSKQLKLNEALRRRGADIVNENLKEQQEFETMQRQLNNKVKQYEVDIVKETERSSRLDQKRIQLHCDLKDKERLQEEDALYVQELDEQLQSVKRNLTEKAEDVGRMQTENVEMTEEIEALSESHKAVLAQLNKQIEEYREQLSKERKERLELQEVKDEIGKSLDDIKTSQQQFISNISEGIQDGKKKHVQLSNEGVQLQKDIREDEAVIDKLDQDLQGVQEKYEQMFSAMQTKVDNIEGGILFMEKDIITKKATIAERTPIFEELEVFFNKRSEEYDTMKKSIVALKNKKMGLEDAIKRAKKERDGLKAPQETLKSDLKSHRGQVMRQLKKQGTDTQKIEQEIFLAGCQLRLVMEENQKFEDACKKVEDDLADLETQRMENEKIKMMAQGDLQRQKSELTRKWQADNMMQEFFASRDEATAEAFGRLLDKTEKRETKIDEITGKLRGELEVLSEFLDNLSTRRPEVSESARSKKRPGSLHSAIGTVANANKHSSLPDSSSRLASRMSQAKSLDPRLSPDTVRTPKSLRFDLKSEAGSVVSKKSRTTRSPLQKFVPPASTTLEATPRSQGGKSPN</sequence>
<dbReference type="PANTHER" id="PTHR35347:SF1">
    <property type="entry name" value="COILED-COIL DOMAIN-CONTAINING PROTEIN 175"/>
    <property type="match status" value="1"/>
</dbReference>
<name>A0ABM1VTH1_APLCA</name>
<evidence type="ECO:0000313" key="5">
    <source>
        <dbReference type="RefSeq" id="XP_035825713.1"/>
    </source>
</evidence>
<organism evidence="3 5">
    <name type="scientific">Aplysia californica</name>
    <name type="common">California sea hare</name>
    <dbReference type="NCBI Taxonomy" id="6500"/>
    <lineage>
        <taxon>Eukaryota</taxon>
        <taxon>Metazoa</taxon>
        <taxon>Spiralia</taxon>
        <taxon>Lophotrochozoa</taxon>
        <taxon>Mollusca</taxon>
        <taxon>Gastropoda</taxon>
        <taxon>Heterobranchia</taxon>
        <taxon>Euthyneura</taxon>
        <taxon>Tectipleura</taxon>
        <taxon>Aplysiida</taxon>
        <taxon>Aplysioidea</taxon>
        <taxon>Aplysiidae</taxon>
        <taxon>Aplysia</taxon>
    </lineage>
</organism>
<proteinExistence type="predicted"/>
<reference evidence="4 5" key="1">
    <citation type="submission" date="2025-05" db="UniProtKB">
        <authorList>
            <consortium name="RefSeq"/>
        </authorList>
    </citation>
    <scope>IDENTIFICATION</scope>
</reference>
<dbReference type="InterPro" id="IPR038834">
    <property type="entry name" value="CCDC175"/>
</dbReference>
<evidence type="ECO:0000256" key="1">
    <source>
        <dbReference type="SAM" id="Coils"/>
    </source>
</evidence>
<dbReference type="RefSeq" id="XP_035825712.1">
    <property type="nucleotide sequence ID" value="XM_035969819.1"/>
</dbReference>
<evidence type="ECO:0000313" key="4">
    <source>
        <dbReference type="RefSeq" id="XP_035825712.1"/>
    </source>
</evidence>
<evidence type="ECO:0000256" key="2">
    <source>
        <dbReference type="SAM" id="MobiDB-lite"/>
    </source>
</evidence>
<feature type="coiled-coil region" evidence="1">
    <location>
        <begin position="32"/>
        <end position="66"/>
    </location>
</feature>
<feature type="coiled-coil region" evidence="1">
    <location>
        <begin position="360"/>
        <end position="433"/>
    </location>
</feature>
<dbReference type="GeneID" id="101847586"/>
<dbReference type="Proteomes" id="UP000694888">
    <property type="component" value="Unplaced"/>
</dbReference>
<feature type="compositionally biased region" description="Basic and acidic residues" evidence="2">
    <location>
        <begin position="221"/>
        <end position="244"/>
    </location>
</feature>
<feature type="coiled-coil region" evidence="1">
    <location>
        <begin position="93"/>
        <end position="127"/>
    </location>
</feature>
<dbReference type="PANTHER" id="PTHR35347">
    <property type="entry name" value="COILED-COIL DOMAIN-CONTAINING PROTEIN 175"/>
    <property type="match status" value="1"/>
</dbReference>
<keyword evidence="3" id="KW-1185">Reference proteome</keyword>
<dbReference type="Gene3D" id="1.20.5.340">
    <property type="match status" value="1"/>
</dbReference>
<gene>
    <name evidence="4 5" type="primary">LOC101847586</name>
</gene>
<feature type="region of interest" description="Disordered" evidence="2">
    <location>
        <begin position="762"/>
        <end position="852"/>
    </location>
</feature>
<feature type="coiled-coil region" evidence="1">
    <location>
        <begin position="480"/>
        <end position="507"/>
    </location>
</feature>
<feature type="region of interest" description="Disordered" evidence="2">
    <location>
        <begin position="205"/>
        <end position="244"/>
    </location>
</feature>
<accession>A0ABM1VTH1</accession>
<feature type="compositionally biased region" description="Polar residues" evidence="2">
    <location>
        <begin position="835"/>
        <end position="852"/>
    </location>
</feature>
<dbReference type="RefSeq" id="XP_035825713.1">
    <property type="nucleotide sequence ID" value="XM_035969820.1"/>
</dbReference>